<evidence type="ECO:0000313" key="2">
    <source>
        <dbReference type="EMBL" id="GFA86111.1"/>
    </source>
</evidence>
<keyword evidence="2" id="KW-0808">Transferase</keyword>
<feature type="compositionally biased region" description="Gly residues" evidence="1">
    <location>
        <begin position="1"/>
        <end position="10"/>
    </location>
</feature>
<gene>
    <name evidence="2" type="ORF">Tci_658083</name>
</gene>
<protein>
    <submittedName>
        <fullName evidence="2">Reverse transcriptase domain-containing protein</fullName>
    </submittedName>
</protein>
<reference evidence="2" key="1">
    <citation type="journal article" date="2019" name="Sci. Rep.">
        <title>Draft genome of Tanacetum cinerariifolium, the natural source of mosquito coil.</title>
        <authorList>
            <person name="Yamashiro T."/>
            <person name="Shiraishi A."/>
            <person name="Satake H."/>
            <person name="Nakayama K."/>
        </authorList>
    </citation>
    <scope>NUCLEOTIDE SEQUENCE</scope>
</reference>
<keyword evidence="2" id="KW-0548">Nucleotidyltransferase</keyword>
<comment type="caution">
    <text evidence="2">The sequence shown here is derived from an EMBL/GenBank/DDBJ whole genome shotgun (WGS) entry which is preliminary data.</text>
</comment>
<accession>A0A699KBG3</accession>
<organism evidence="2">
    <name type="scientific">Tanacetum cinerariifolium</name>
    <name type="common">Dalmatian daisy</name>
    <name type="synonym">Chrysanthemum cinerariifolium</name>
    <dbReference type="NCBI Taxonomy" id="118510"/>
    <lineage>
        <taxon>Eukaryota</taxon>
        <taxon>Viridiplantae</taxon>
        <taxon>Streptophyta</taxon>
        <taxon>Embryophyta</taxon>
        <taxon>Tracheophyta</taxon>
        <taxon>Spermatophyta</taxon>
        <taxon>Magnoliopsida</taxon>
        <taxon>eudicotyledons</taxon>
        <taxon>Gunneridae</taxon>
        <taxon>Pentapetalae</taxon>
        <taxon>asterids</taxon>
        <taxon>campanulids</taxon>
        <taxon>Asterales</taxon>
        <taxon>Asteraceae</taxon>
        <taxon>Asteroideae</taxon>
        <taxon>Anthemideae</taxon>
        <taxon>Anthemidinae</taxon>
        <taxon>Tanacetum</taxon>
    </lineage>
</organism>
<feature type="region of interest" description="Disordered" evidence="1">
    <location>
        <begin position="1"/>
        <end position="41"/>
    </location>
</feature>
<name>A0A699KBG3_TANCI</name>
<feature type="region of interest" description="Disordered" evidence="1">
    <location>
        <begin position="168"/>
        <end position="196"/>
    </location>
</feature>
<feature type="non-terminal residue" evidence="2">
    <location>
        <position position="1"/>
    </location>
</feature>
<dbReference type="AlphaFoldDB" id="A0A699KBG3"/>
<keyword evidence="2" id="KW-0695">RNA-directed DNA polymerase</keyword>
<dbReference type="EMBL" id="BKCJ010502344">
    <property type="protein sequence ID" value="GFA86111.1"/>
    <property type="molecule type" value="Genomic_DNA"/>
</dbReference>
<sequence>GGTGVQAGRGGRCRRPRAGNDERIDDLNGQGNDQGLGANGGIEGVNGNENVRNVLVNGNQIGCSYKEFLACNPKEYDGKGGAVVLARWIEKMENVQDMSGCSINQKVKYTAGLFIEFCPSHEMQKLKTGLWNHTMVGASHVAYTDRFHELARLVSHLVTPDSRKIERNGSIKKFKKRENVGEPSKDKNGRGDNKRTRIGNVFATNMNLVGRENGCGNQENQARGKAFMLGAEEARKNPNIVMGTFTLNDHYTTTLFDSSADYSFVSTTIIPLLEIEPNDLGFRYEIEIASVQLVELIWLLRVVD</sequence>
<evidence type="ECO:0000256" key="1">
    <source>
        <dbReference type="SAM" id="MobiDB-lite"/>
    </source>
</evidence>
<dbReference type="GO" id="GO:0003964">
    <property type="term" value="F:RNA-directed DNA polymerase activity"/>
    <property type="evidence" value="ECO:0007669"/>
    <property type="project" value="UniProtKB-KW"/>
</dbReference>
<feature type="compositionally biased region" description="Gly residues" evidence="1">
    <location>
        <begin position="32"/>
        <end position="41"/>
    </location>
</feature>
<proteinExistence type="predicted"/>
<feature type="compositionally biased region" description="Basic and acidic residues" evidence="1">
    <location>
        <begin position="177"/>
        <end position="195"/>
    </location>
</feature>
<dbReference type="Pfam" id="PF08284">
    <property type="entry name" value="RVP_2"/>
    <property type="match status" value="1"/>
</dbReference>